<evidence type="ECO:0000313" key="3">
    <source>
        <dbReference type="Proteomes" id="UP001055057"/>
    </source>
</evidence>
<comment type="caution">
    <text evidence="2">The sequence shown here is derived from an EMBL/GenBank/DDBJ whole genome shotgun (WGS) entry which is preliminary data.</text>
</comment>
<gene>
    <name evidence="2" type="ORF">MPOCJGCO_4017</name>
</gene>
<name>A0ABQ4U362_9HYPH</name>
<feature type="compositionally biased region" description="Low complexity" evidence="1">
    <location>
        <begin position="224"/>
        <end position="238"/>
    </location>
</feature>
<evidence type="ECO:0000313" key="2">
    <source>
        <dbReference type="EMBL" id="GJE61891.1"/>
    </source>
</evidence>
<dbReference type="Proteomes" id="UP001055057">
    <property type="component" value="Unassembled WGS sequence"/>
</dbReference>
<proteinExistence type="predicted"/>
<accession>A0ABQ4U362</accession>
<feature type="region of interest" description="Disordered" evidence="1">
    <location>
        <begin position="330"/>
        <end position="351"/>
    </location>
</feature>
<protein>
    <submittedName>
        <fullName evidence="2">Uncharacterized protein</fullName>
    </submittedName>
</protein>
<sequence>MRDSRWITPVMPVMAETEASVEAVISETLAAISSVARAVWPARFLTSEATTAKLRPASPARAASMVAFNASRLVWPAMSEMRPTIWPMLPAAEARRRTSPAMPSASRSAEAARSAEAVTWVPISRTEAESSSVAAATVSAESAASAEAEATRRLSAEVSSAARDRPWAAASNWAAAAETASTMPPTCRSKPSARPSAAARWAAAFSAVIRSRASRPRRRSVTLSRKSTAAAAMARTSRGPPSGIATSSSPRPIAVNARDIRIRGRAIAEPRPKARAPDSRKTRRPAAVQIVRARSAAARTSAAAAVRSAVRPSSTPLRPSMRWVASLNQWGASRKARASPGRVSRASLRRRPTSRAASFASLWSSRAAWAGSAPARNRVS</sequence>
<evidence type="ECO:0000256" key="1">
    <source>
        <dbReference type="SAM" id="MobiDB-lite"/>
    </source>
</evidence>
<reference evidence="2" key="2">
    <citation type="submission" date="2021-08" db="EMBL/GenBank/DDBJ databases">
        <authorList>
            <person name="Tani A."/>
            <person name="Ola A."/>
            <person name="Ogura Y."/>
            <person name="Katsura K."/>
            <person name="Hayashi T."/>
        </authorList>
    </citation>
    <scope>NUCLEOTIDE SEQUENCE</scope>
    <source>
        <strain evidence="2">DSM 23632</strain>
    </source>
</reference>
<reference evidence="2" key="1">
    <citation type="journal article" date="2021" name="Front. Microbiol.">
        <title>Comprehensive Comparative Genomics and Phenotyping of Methylobacterium Species.</title>
        <authorList>
            <person name="Alessa O."/>
            <person name="Ogura Y."/>
            <person name="Fujitani Y."/>
            <person name="Takami H."/>
            <person name="Hayashi T."/>
            <person name="Sahin N."/>
            <person name="Tani A."/>
        </authorList>
    </citation>
    <scope>NUCLEOTIDE SEQUENCE</scope>
    <source>
        <strain evidence="2">DSM 23632</strain>
    </source>
</reference>
<organism evidence="2 3">
    <name type="scientific">Methylobacterium trifolii</name>
    <dbReference type="NCBI Taxonomy" id="1003092"/>
    <lineage>
        <taxon>Bacteria</taxon>
        <taxon>Pseudomonadati</taxon>
        <taxon>Pseudomonadota</taxon>
        <taxon>Alphaproteobacteria</taxon>
        <taxon>Hyphomicrobiales</taxon>
        <taxon>Methylobacteriaceae</taxon>
        <taxon>Methylobacterium</taxon>
    </lineage>
</organism>
<dbReference type="EMBL" id="BPRB01000254">
    <property type="protein sequence ID" value="GJE61891.1"/>
    <property type="molecule type" value="Genomic_DNA"/>
</dbReference>
<keyword evidence="3" id="KW-1185">Reference proteome</keyword>
<feature type="region of interest" description="Disordered" evidence="1">
    <location>
        <begin position="214"/>
        <end position="286"/>
    </location>
</feature>
<feature type="compositionally biased region" description="Basic and acidic residues" evidence="1">
    <location>
        <begin position="258"/>
        <end position="280"/>
    </location>
</feature>